<keyword evidence="2" id="KW-1185">Reference proteome</keyword>
<accession>A0A498HMZ0</accession>
<dbReference type="Proteomes" id="UP000290289">
    <property type="component" value="Chromosome 16"/>
</dbReference>
<dbReference type="EMBL" id="RDQH01000342">
    <property type="protein sequence ID" value="RXH71262.1"/>
    <property type="molecule type" value="Genomic_DNA"/>
</dbReference>
<evidence type="ECO:0000313" key="2">
    <source>
        <dbReference type="Proteomes" id="UP000290289"/>
    </source>
</evidence>
<reference evidence="1 2" key="1">
    <citation type="submission" date="2018-10" db="EMBL/GenBank/DDBJ databases">
        <title>A high-quality apple genome assembly.</title>
        <authorList>
            <person name="Hu J."/>
        </authorList>
    </citation>
    <scope>NUCLEOTIDE SEQUENCE [LARGE SCALE GENOMIC DNA]</scope>
    <source>
        <strain evidence="2">cv. HFTH1</strain>
        <tissue evidence="1">Young leaf</tissue>
    </source>
</reference>
<sequence>MVLRASRPASRLTTVVEVLCYHGGHSDELEGGQALRWKMGREGGESKRGAVQSWRSYGVLDAEEPISVFWRPRV</sequence>
<evidence type="ECO:0000313" key="1">
    <source>
        <dbReference type="EMBL" id="RXH71262.1"/>
    </source>
</evidence>
<name>A0A498HMZ0_MALDO</name>
<organism evidence="1 2">
    <name type="scientific">Malus domestica</name>
    <name type="common">Apple</name>
    <name type="synonym">Pyrus malus</name>
    <dbReference type="NCBI Taxonomy" id="3750"/>
    <lineage>
        <taxon>Eukaryota</taxon>
        <taxon>Viridiplantae</taxon>
        <taxon>Streptophyta</taxon>
        <taxon>Embryophyta</taxon>
        <taxon>Tracheophyta</taxon>
        <taxon>Spermatophyta</taxon>
        <taxon>Magnoliopsida</taxon>
        <taxon>eudicotyledons</taxon>
        <taxon>Gunneridae</taxon>
        <taxon>Pentapetalae</taxon>
        <taxon>rosids</taxon>
        <taxon>fabids</taxon>
        <taxon>Rosales</taxon>
        <taxon>Rosaceae</taxon>
        <taxon>Amygdaloideae</taxon>
        <taxon>Maleae</taxon>
        <taxon>Malus</taxon>
    </lineage>
</organism>
<protein>
    <submittedName>
        <fullName evidence="1">Uncharacterized protein</fullName>
    </submittedName>
</protein>
<gene>
    <name evidence="1" type="ORF">DVH24_018617</name>
</gene>
<proteinExistence type="predicted"/>
<comment type="caution">
    <text evidence="1">The sequence shown here is derived from an EMBL/GenBank/DDBJ whole genome shotgun (WGS) entry which is preliminary data.</text>
</comment>
<dbReference type="AlphaFoldDB" id="A0A498HMZ0"/>